<dbReference type="Gene3D" id="6.10.250.660">
    <property type="match status" value="1"/>
</dbReference>
<feature type="compositionally biased region" description="Acidic residues" evidence="8">
    <location>
        <begin position="226"/>
        <end position="238"/>
    </location>
</feature>
<evidence type="ECO:0000256" key="2">
    <source>
        <dbReference type="ARBA" id="ARBA00009008"/>
    </source>
</evidence>
<gene>
    <name evidence="9" type="ORF">KL86CLO1_13280</name>
</gene>
<organism evidence="9">
    <name type="scientific">uncultured Eubacteriales bacterium</name>
    <dbReference type="NCBI Taxonomy" id="172733"/>
    <lineage>
        <taxon>Bacteria</taxon>
        <taxon>Bacillati</taxon>
        <taxon>Bacillota</taxon>
        <taxon>Clostridia</taxon>
        <taxon>Eubacteriales</taxon>
        <taxon>environmental samples</taxon>
    </lineage>
</organism>
<evidence type="ECO:0000256" key="5">
    <source>
        <dbReference type="ARBA" id="ARBA00023054"/>
    </source>
</evidence>
<feature type="compositionally biased region" description="Basic and acidic residues" evidence="8">
    <location>
        <begin position="212"/>
        <end position="225"/>
    </location>
</feature>
<feature type="compositionally biased region" description="Basic and acidic residues" evidence="8">
    <location>
        <begin position="184"/>
        <end position="193"/>
    </location>
</feature>
<keyword evidence="4" id="KW-0132">Cell division</keyword>
<protein>
    <submittedName>
        <fullName evidence="9">DivIVA domain protein</fullName>
    </submittedName>
</protein>
<dbReference type="AlphaFoldDB" id="A0A212KIR0"/>
<dbReference type="InterPro" id="IPR019933">
    <property type="entry name" value="DivIVA_domain"/>
</dbReference>
<proteinExistence type="inferred from homology"/>
<evidence type="ECO:0000256" key="3">
    <source>
        <dbReference type="ARBA" id="ARBA00022490"/>
    </source>
</evidence>
<dbReference type="GO" id="GO:0051301">
    <property type="term" value="P:cell division"/>
    <property type="evidence" value="ECO:0007669"/>
    <property type="project" value="UniProtKB-KW"/>
</dbReference>
<feature type="coiled-coil region" evidence="7">
    <location>
        <begin position="29"/>
        <end position="63"/>
    </location>
</feature>
<feature type="region of interest" description="Disordered" evidence="8">
    <location>
        <begin position="177"/>
        <end position="256"/>
    </location>
</feature>
<dbReference type="Pfam" id="PF05103">
    <property type="entry name" value="DivIVA"/>
    <property type="match status" value="1"/>
</dbReference>
<reference evidence="9" key="1">
    <citation type="submission" date="2016-04" db="EMBL/GenBank/DDBJ databases">
        <authorList>
            <person name="Evans L.H."/>
            <person name="Alamgir A."/>
            <person name="Owens N."/>
            <person name="Weber N.D."/>
            <person name="Virtaneva K."/>
            <person name="Barbian K."/>
            <person name="Babar A."/>
            <person name="Rosenke K."/>
        </authorList>
    </citation>
    <scope>NUCLEOTIDE SEQUENCE</scope>
    <source>
        <strain evidence="9">86</strain>
    </source>
</reference>
<dbReference type="PANTHER" id="PTHR35794:SF2">
    <property type="entry name" value="CELL DIVISION PROTEIN DIVIVA"/>
    <property type="match status" value="1"/>
</dbReference>
<evidence type="ECO:0000256" key="4">
    <source>
        <dbReference type="ARBA" id="ARBA00022618"/>
    </source>
</evidence>
<feature type="coiled-coil region" evidence="7">
    <location>
        <begin position="97"/>
        <end position="124"/>
    </location>
</feature>
<comment type="subcellular location">
    <subcellularLocation>
        <location evidence="1">Cytoplasm</location>
    </subcellularLocation>
</comment>
<dbReference type="PANTHER" id="PTHR35794">
    <property type="entry name" value="CELL DIVISION PROTEIN DIVIVA"/>
    <property type="match status" value="1"/>
</dbReference>
<dbReference type="GO" id="GO:0005737">
    <property type="term" value="C:cytoplasm"/>
    <property type="evidence" value="ECO:0007669"/>
    <property type="project" value="UniProtKB-SubCell"/>
</dbReference>
<dbReference type="NCBIfam" id="TIGR03544">
    <property type="entry name" value="DivI1A_domain"/>
    <property type="match status" value="1"/>
</dbReference>
<evidence type="ECO:0000256" key="7">
    <source>
        <dbReference type="SAM" id="Coils"/>
    </source>
</evidence>
<sequence>MLTPQEVSQHAFAKASFGGYNMAMVDEFLDALTEDYTALYKENQVLKSKMKVLVDKVEEYRATDDSMRKAFLVAQKSAEDIVAKAEAERVTLVQQAESEARAKVSGVRQELEAEQRRLTAAQAATAAYVAQVRELCKRELAYIDSLPQLTPPATPAPAESIAAQEIESAVQKLVEEPVQEESVDLDKDLEELKSGSPEGDGGLYAELLELNLGHKAEGEKPHPALDDPEEHEEDEDFSETTRRFDHLQFGKDYEIR</sequence>
<keyword evidence="5 7" id="KW-0175">Coiled coil</keyword>
<dbReference type="InterPro" id="IPR007793">
    <property type="entry name" value="DivIVA_fam"/>
</dbReference>
<evidence type="ECO:0000256" key="6">
    <source>
        <dbReference type="ARBA" id="ARBA00023306"/>
    </source>
</evidence>
<keyword evidence="6" id="KW-0131">Cell cycle</keyword>
<evidence type="ECO:0000256" key="8">
    <source>
        <dbReference type="SAM" id="MobiDB-lite"/>
    </source>
</evidence>
<evidence type="ECO:0000313" key="9">
    <source>
        <dbReference type="EMBL" id="SBW11455.1"/>
    </source>
</evidence>
<feature type="compositionally biased region" description="Basic and acidic residues" evidence="8">
    <location>
        <begin position="239"/>
        <end position="256"/>
    </location>
</feature>
<keyword evidence="3" id="KW-0963">Cytoplasm</keyword>
<name>A0A212KIR0_9FIRM</name>
<dbReference type="EMBL" id="FLUN01000001">
    <property type="protein sequence ID" value="SBW11455.1"/>
    <property type="molecule type" value="Genomic_DNA"/>
</dbReference>
<evidence type="ECO:0000256" key="1">
    <source>
        <dbReference type="ARBA" id="ARBA00004496"/>
    </source>
</evidence>
<accession>A0A212KIR0</accession>
<comment type="similarity">
    <text evidence="2">Belongs to the DivIVA family.</text>
</comment>